<evidence type="ECO:0000256" key="1">
    <source>
        <dbReference type="SAM" id="MobiDB-lite"/>
    </source>
</evidence>
<comment type="caution">
    <text evidence="2">The sequence shown here is derived from an EMBL/GenBank/DDBJ whole genome shotgun (WGS) entry which is preliminary data.</text>
</comment>
<keyword evidence="3" id="KW-1185">Reference proteome</keyword>
<feature type="region of interest" description="Disordered" evidence="1">
    <location>
        <begin position="497"/>
        <end position="545"/>
    </location>
</feature>
<organism evidence="2 3">
    <name type="scientific">Caballeronia telluris</name>
    <dbReference type="NCBI Taxonomy" id="326475"/>
    <lineage>
        <taxon>Bacteria</taxon>
        <taxon>Pseudomonadati</taxon>
        <taxon>Pseudomonadota</taxon>
        <taxon>Betaproteobacteria</taxon>
        <taxon>Burkholderiales</taxon>
        <taxon>Burkholderiaceae</taxon>
        <taxon>Caballeronia</taxon>
    </lineage>
</organism>
<dbReference type="EMBL" id="FCNZ02000002">
    <property type="protein sequence ID" value="SAL15707.1"/>
    <property type="molecule type" value="Genomic_DNA"/>
</dbReference>
<protein>
    <submittedName>
        <fullName evidence="2">Uncharacterized protein</fullName>
    </submittedName>
</protein>
<dbReference type="AlphaFoldDB" id="A0A158F7F9"/>
<feature type="region of interest" description="Disordered" evidence="1">
    <location>
        <begin position="28"/>
        <end position="60"/>
    </location>
</feature>
<feature type="compositionally biased region" description="Basic residues" evidence="1">
    <location>
        <begin position="370"/>
        <end position="382"/>
    </location>
</feature>
<dbReference type="Proteomes" id="UP000054717">
    <property type="component" value="Unassembled WGS sequence"/>
</dbReference>
<feature type="compositionally biased region" description="Basic and acidic residues" evidence="1">
    <location>
        <begin position="28"/>
        <end position="41"/>
    </location>
</feature>
<sequence length="545" mass="61911">MTQRAVLVARVIPRRILRQARSRQVAYRRDAGETRHRLGDRRLRKRQARQASVVRQRAHGQMAVQQHTALVILRRAIRPRPPLPRQRDPQLPAHHAVAHRGMKVPLRFLVARRPAAMPEARERVVGVPGAAVRIGGGHRQHVVGLDVIREDGLHAHAVLLVMPVGGLHRLRIDFEQIDHGRAEQAKALLSHRLVAGHAGIQFDFEGHPRFPRRHRRAIEAAQIDEVKLLREHEILQQRLLAIELLVALRVRDGPQPCRRTEPRRLEVHPRQRLQRAVVYRWQAQPDRGHLARERRIQRGSRGPVTMQIQANARQVRVIALFPEPEAQGKADDGAPVRAYRQRGVLDRQRQQFDRLRGAKRALHSVGSDRRRAHHGPGRNLRRGRTLAAQGRAFDNRQRRNRPRHVFIEVVEQSLGEFRHRVVELHALGRHEERKGFVDRPDLLVLLAIKHAETACGVGLVAGELAARLTQVAHLGVEISQERIPAFLLERFPRRSHGCNSGGNGGREGDPDITPARPVTKMRSGIRKPRSFSKSSGPAPACTRSR</sequence>
<evidence type="ECO:0000313" key="3">
    <source>
        <dbReference type="Proteomes" id="UP000054717"/>
    </source>
</evidence>
<evidence type="ECO:0000313" key="2">
    <source>
        <dbReference type="EMBL" id="SAL15707.1"/>
    </source>
</evidence>
<reference evidence="2" key="1">
    <citation type="submission" date="2016-01" db="EMBL/GenBank/DDBJ databases">
        <authorList>
            <person name="Peeters Charlotte."/>
        </authorList>
    </citation>
    <scope>NUCLEOTIDE SEQUENCE</scope>
    <source>
        <strain evidence="2">LMG 22936</strain>
    </source>
</reference>
<proteinExistence type="predicted"/>
<feature type="region of interest" description="Disordered" evidence="1">
    <location>
        <begin position="361"/>
        <end position="382"/>
    </location>
</feature>
<accession>A0A158F7F9</accession>
<gene>
    <name evidence="2" type="ORF">AWB66_00607</name>
</gene>
<name>A0A158F7F9_9BURK</name>